<proteinExistence type="predicted"/>
<gene>
    <name evidence="1" type="ORF">OCBIM_22021471mg</name>
</gene>
<accession>A0A0L8IC20</accession>
<protein>
    <submittedName>
        <fullName evidence="1">Uncharacterized protein</fullName>
    </submittedName>
</protein>
<organism evidence="1">
    <name type="scientific">Octopus bimaculoides</name>
    <name type="common">California two-spotted octopus</name>
    <dbReference type="NCBI Taxonomy" id="37653"/>
    <lineage>
        <taxon>Eukaryota</taxon>
        <taxon>Metazoa</taxon>
        <taxon>Spiralia</taxon>
        <taxon>Lophotrochozoa</taxon>
        <taxon>Mollusca</taxon>
        <taxon>Cephalopoda</taxon>
        <taxon>Coleoidea</taxon>
        <taxon>Octopodiformes</taxon>
        <taxon>Octopoda</taxon>
        <taxon>Incirrata</taxon>
        <taxon>Octopodidae</taxon>
        <taxon>Octopus</taxon>
    </lineage>
</organism>
<dbReference type="AlphaFoldDB" id="A0A0L8IC20"/>
<sequence length="105" mass="12140">MTLKHFMDRQKIDPQGESGYKNCQLKNMAFLPEMESNLADHIKTLVASYHGLSKGKYQSLSYEYAVRNRTDVPDNWKANKKARESFWLGFKSHFNLSIPNPEAIS</sequence>
<reference evidence="1" key="1">
    <citation type="submission" date="2015-07" db="EMBL/GenBank/DDBJ databases">
        <title>MeaNS - Measles Nucleotide Surveillance Program.</title>
        <authorList>
            <person name="Tran T."/>
            <person name="Druce J."/>
        </authorList>
    </citation>
    <scope>NUCLEOTIDE SEQUENCE</scope>
    <source>
        <strain evidence="1">UCB-OBI-ISO-001</strain>
        <tissue evidence="1">Gonad</tissue>
    </source>
</reference>
<name>A0A0L8IC20_OCTBM</name>
<dbReference type="EMBL" id="KQ416046">
    <property type="protein sequence ID" value="KOF98954.1"/>
    <property type="molecule type" value="Genomic_DNA"/>
</dbReference>
<evidence type="ECO:0000313" key="1">
    <source>
        <dbReference type="EMBL" id="KOF98954.1"/>
    </source>
</evidence>